<accession>A0A6L3VAL6</accession>
<dbReference type="AlphaFoldDB" id="A0A6L3VAL6"/>
<evidence type="ECO:0000313" key="3">
    <source>
        <dbReference type="Proteomes" id="UP000481030"/>
    </source>
</evidence>
<feature type="region of interest" description="Disordered" evidence="1">
    <location>
        <begin position="52"/>
        <end position="99"/>
    </location>
</feature>
<proteinExistence type="predicted"/>
<sequence>MKVIAVFGKYNKRPVKTVTQKQKGKELFLMNKKLLNMIGGSVLAALLLSGCATTKQEPPPPTTNDNVNQPGVNDRNDNITPGTKDHNGVNNQDNMNKKR</sequence>
<reference evidence="2 3" key="1">
    <citation type="journal article" date="2016" name="Antonie Van Leeuwenhoek">
        <title>Bacillus depressus sp. nov., isolated from soil of a sunflower field.</title>
        <authorList>
            <person name="Wei X."/>
            <person name="Xin D."/>
            <person name="Xin Y."/>
            <person name="Zhang H."/>
            <person name="Wang T."/>
            <person name="Zhang J."/>
        </authorList>
    </citation>
    <scope>NUCLEOTIDE SEQUENCE [LARGE SCALE GENOMIC DNA]</scope>
    <source>
        <strain evidence="2 3">BZ1</strain>
    </source>
</reference>
<protein>
    <submittedName>
        <fullName evidence="2">Uncharacterized protein</fullName>
    </submittedName>
</protein>
<keyword evidence="3" id="KW-1185">Reference proteome</keyword>
<gene>
    <name evidence="2" type="ORF">F7731_09195</name>
</gene>
<comment type="caution">
    <text evidence="2">The sequence shown here is derived from an EMBL/GenBank/DDBJ whole genome shotgun (WGS) entry which is preliminary data.</text>
</comment>
<organism evidence="2 3">
    <name type="scientific">Cytobacillus depressus</name>
    <dbReference type="NCBI Taxonomy" id="1602942"/>
    <lineage>
        <taxon>Bacteria</taxon>
        <taxon>Bacillati</taxon>
        <taxon>Bacillota</taxon>
        <taxon>Bacilli</taxon>
        <taxon>Bacillales</taxon>
        <taxon>Bacillaceae</taxon>
        <taxon>Cytobacillus</taxon>
    </lineage>
</organism>
<name>A0A6L3VAL6_9BACI</name>
<dbReference type="Proteomes" id="UP000481030">
    <property type="component" value="Unassembled WGS sequence"/>
</dbReference>
<feature type="compositionally biased region" description="Polar residues" evidence="1">
    <location>
        <begin position="88"/>
        <end position="99"/>
    </location>
</feature>
<evidence type="ECO:0000313" key="2">
    <source>
        <dbReference type="EMBL" id="KAB2336542.1"/>
    </source>
</evidence>
<evidence type="ECO:0000256" key="1">
    <source>
        <dbReference type="SAM" id="MobiDB-lite"/>
    </source>
</evidence>
<dbReference type="EMBL" id="WBOS01000003">
    <property type="protein sequence ID" value="KAB2336542.1"/>
    <property type="molecule type" value="Genomic_DNA"/>
</dbReference>